<name>A0AC61L4J1_9EURY</name>
<dbReference type="Proteomes" id="UP000248329">
    <property type="component" value="Unassembled WGS sequence"/>
</dbReference>
<proteinExistence type="predicted"/>
<protein>
    <submittedName>
        <fullName evidence="1">Uncharacterized protein</fullName>
    </submittedName>
</protein>
<dbReference type="EMBL" id="PQXF01000006">
    <property type="protein sequence ID" value="PXF61337.1"/>
    <property type="molecule type" value="Genomic_DNA"/>
</dbReference>
<evidence type="ECO:0000313" key="2">
    <source>
        <dbReference type="Proteomes" id="UP000248329"/>
    </source>
</evidence>
<gene>
    <name evidence="1" type="ORF">C4B59_05140</name>
</gene>
<comment type="caution">
    <text evidence="1">The sequence shown here is derived from an EMBL/GenBank/DDBJ whole genome shotgun (WGS) entry which is preliminary data.</text>
</comment>
<accession>A0AC61L4J1</accession>
<reference evidence="1" key="1">
    <citation type="submission" date="2018-01" db="EMBL/GenBank/DDBJ databases">
        <authorList>
            <person name="Krukenberg V."/>
        </authorList>
    </citation>
    <scope>NUCLEOTIDE SEQUENCE</scope>
    <source>
        <strain evidence="1">E20ANME2</strain>
    </source>
</reference>
<organism evidence="1 2">
    <name type="scientific">Candidatus Methanogaster sp</name>
    <dbReference type="NCBI Taxonomy" id="3386292"/>
    <lineage>
        <taxon>Archaea</taxon>
        <taxon>Methanobacteriati</taxon>
        <taxon>Methanobacteriota</taxon>
        <taxon>Stenosarchaea group</taxon>
        <taxon>Methanomicrobia</taxon>
        <taxon>Methanosarcinales</taxon>
        <taxon>ANME-2 cluster</taxon>
        <taxon>Candidatus Methanogasteraceae</taxon>
        <taxon>Candidatus Methanogaster</taxon>
    </lineage>
</organism>
<sequence>MNRFNKNIFHRTICIFLLLTLCMGLCFEATALPVTMEVGKSYDLGGGYSIQVLQTDLDGARAWFELSKRGIEVDEVVGREGGSFNFDEGGDFHFDASVYMIAENVVEMSSYNCHVIDEKILATGDGWELVSGYSVKVVHIDLEGNWAEFVLNKGEEVVDASDVVSTGAWFSLDDGEIFHFDTMLDAIFRGVDTDLVQLKALSWSWSTPVPPVEEHSPPAPPQNFQASPGDGFVDLKWSTPRDDGGAAITDYNIYRVTKPEGETLLTTVGNLLTYTDKNVINGQTYYYQVSAVNSAGEGARSERESVTPTPGVTVPSDPQELEATGGDREVKLEWKKPEDDGGTPVTGYKVYCDTTSGGEKTLLTTVGNLLTYTDKNVINGQTYYYHVSAVNSVGEGIIKSNEASATPEKRIDWAVIAALIAAAATIAGVIINNLISIKRRYGSISAISSPNGARVFLDGVYKGESPVTMDKIRKGIHIVLFSKSGYSDCEKRVAVNADQITPVHCDLEKP</sequence>
<evidence type="ECO:0000313" key="1">
    <source>
        <dbReference type="EMBL" id="PXF61337.1"/>
    </source>
</evidence>